<evidence type="ECO:0000256" key="15">
    <source>
        <dbReference type="ARBA" id="ARBA00023136"/>
    </source>
</evidence>
<dbReference type="PANTHER" id="PTHR10027">
    <property type="entry name" value="CALCIUM-ACTIVATED POTASSIUM CHANNEL ALPHA CHAIN"/>
    <property type="match status" value="1"/>
</dbReference>
<dbReference type="Pfam" id="PF00520">
    <property type="entry name" value="Ion_trans"/>
    <property type="match status" value="1"/>
</dbReference>
<evidence type="ECO:0000256" key="19">
    <source>
        <dbReference type="ARBA" id="ARBA00060897"/>
    </source>
</evidence>
<dbReference type="Pfam" id="PF21014">
    <property type="entry name" value="Slowpoke_C"/>
    <property type="match status" value="1"/>
</dbReference>
<keyword evidence="8" id="KW-0631">Potassium channel</keyword>
<keyword evidence="10" id="KW-0460">Magnesium</keyword>
<dbReference type="InterPro" id="IPR003929">
    <property type="entry name" value="K_chnl_BK_asu"/>
</dbReference>
<dbReference type="FunFam" id="1.20.120.350:FF:000035">
    <property type="entry name" value="Calcium-activated potassium channel slowpoke"/>
    <property type="match status" value="1"/>
</dbReference>
<evidence type="ECO:0000256" key="10">
    <source>
        <dbReference type="ARBA" id="ARBA00022842"/>
    </source>
</evidence>
<keyword evidence="4" id="KW-0633">Potassium transport</keyword>
<evidence type="ECO:0000256" key="7">
    <source>
        <dbReference type="ARBA" id="ARBA00022723"/>
    </source>
</evidence>
<evidence type="ECO:0000256" key="9">
    <source>
        <dbReference type="ARBA" id="ARBA00022837"/>
    </source>
</evidence>
<feature type="transmembrane region" description="Helical" evidence="21">
    <location>
        <begin position="313"/>
        <end position="331"/>
    </location>
</feature>
<keyword evidence="5" id="KW-0597">Phosphoprotein</keyword>
<dbReference type="InterPro" id="IPR036291">
    <property type="entry name" value="NAD(P)-bd_dom_sf"/>
</dbReference>
<organism evidence="23 24">
    <name type="scientific">Galendromus occidentalis</name>
    <name type="common">western predatory mite</name>
    <dbReference type="NCBI Taxonomy" id="34638"/>
    <lineage>
        <taxon>Eukaryota</taxon>
        <taxon>Metazoa</taxon>
        <taxon>Ecdysozoa</taxon>
        <taxon>Arthropoda</taxon>
        <taxon>Chelicerata</taxon>
        <taxon>Arachnida</taxon>
        <taxon>Acari</taxon>
        <taxon>Parasitiformes</taxon>
        <taxon>Mesostigmata</taxon>
        <taxon>Gamasina</taxon>
        <taxon>Phytoseioidea</taxon>
        <taxon>Phytoseiidae</taxon>
        <taxon>Typhlodrominae</taxon>
        <taxon>Galendromus</taxon>
    </lineage>
</organism>
<keyword evidence="9" id="KW-0106">Calcium</keyword>
<feature type="transmembrane region" description="Helical" evidence="21">
    <location>
        <begin position="155"/>
        <end position="173"/>
    </location>
</feature>
<keyword evidence="23" id="KW-1185">Reference proteome</keyword>
<evidence type="ECO:0000256" key="3">
    <source>
        <dbReference type="ARBA" id="ARBA00022475"/>
    </source>
</evidence>
<dbReference type="Pfam" id="PF03493">
    <property type="entry name" value="BK_channel_a"/>
    <property type="match status" value="1"/>
</dbReference>
<dbReference type="InterPro" id="IPR003148">
    <property type="entry name" value="RCK_N"/>
</dbReference>
<dbReference type="GeneID" id="100898947"/>
<dbReference type="GO" id="GO:0060072">
    <property type="term" value="F:large conductance calcium-activated potassium channel activity"/>
    <property type="evidence" value="ECO:0007669"/>
    <property type="project" value="TreeGrafter"/>
</dbReference>
<keyword evidence="6 21" id="KW-0812">Transmembrane</keyword>
<dbReference type="RefSeq" id="XP_018496575.1">
    <property type="nucleotide sequence ID" value="XM_018641059.1"/>
</dbReference>
<dbReference type="PRINTS" id="PR00169">
    <property type="entry name" value="KCHANNEL"/>
</dbReference>
<evidence type="ECO:0000256" key="13">
    <source>
        <dbReference type="ARBA" id="ARBA00022989"/>
    </source>
</evidence>
<evidence type="ECO:0000259" key="22">
    <source>
        <dbReference type="PROSITE" id="PS51201"/>
    </source>
</evidence>
<dbReference type="InterPro" id="IPR005821">
    <property type="entry name" value="Ion_trans_dom"/>
</dbReference>
<evidence type="ECO:0000256" key="6">
    <source>
        <dbReference type="ARBA" id="ARBA00022692"/>
    </source>
</evidence>
<name>A0AAJ7L5N6_9ACAR</name>
<feature type="region of interest" description="Disordered" evidence="20">
    <location>
        <begin position="1"/>
        <end position="24"/>
    </location>
</feature>
<dbReference type="Pfam" id="PF22614">
    <property type="entry name" value="Slo-like_RCK"/>
    <property type="match status" value="2"/>
</dbReference>
<feature type="transmembrane region" description="Helical" evidence="21">
    <location>
        <begin position="343"/>
        <end position="364"/>
    </location>
</feature>
<dbReference type="GO" id="GO:0046872">
    <property type="term" value="F:metal ion binding"/>
    <property type="evidence" value="ECO:0007669"/>
    <property type="project" value="UniProtKB-KW"/>
</dbReference>
<feature type="transmembrane region" description="Helical" evidence="21">
    <location>
        <begin position="58"/>
        <end position="79"/>
    </location>
</feature>
<feature type="region of interest" description="Disordered" evidence="20">
    <location>
        <begin position="798"/>
        <end position="819"/>
    </location>
</feature>
<accession>A0AAJ7L5N6</accession>
<comment type="similarity">
    <text evidence="19">Belongs to the potassium channel family. Calcium-activated (TC 1.A.1.3) subfamily. Slo sub-subfamily.</text>
</comment>
<evidence type="ECO:0000256" key="1">
    <source>
        <dbReference type="ARBA" id="ARBA00004651"/>
    </source>
</evidence>
<dbReference type="GO" id="GO:0045211">
    <property type="term" value="C:postsynaptic membrane"/>
    <property type="evidence" value="ECO:0007669"/>
    <property type="project" value="TreeGrafter"/>
</dbReference>
<evidence type="ECO:0000256" key="4">
    <source>
        <dbReference type="ARBA" id="ARBA00022538"/>
    </source>
</evidence>
<dbReference type="InterPro" id="IPR047871">
    <property type="entry name" value="K_chnl_Slo-like"/>
</dbReference>
<dbReference type="CTD" id="42940"/>
<evidence type="ECO:0000256" key="16">
    <source>
        <dbReference type="ARBA" id="ARBA00023303"/>
    </source>
</evidence>
<dbReference type="InterPro" id="IPR048735">
    <property type="entry name" value="Slowpoke-like_C"/>
</dbReference>
<dbReference type="SUPFAM" id="SSF51735">
    <property type="entry name" value="NAD(P)-binding Rossmann-fold domains"/>
    <property type="match status" value="1"/>
</dbReference>
<keyword evidence="7" id="KW-0479">Metal-binding</keyword>
<feature type="region of interest" description="Disordered" evidence="20">
    <location>
        <begin position="761"/>
        <end position="780"/>
    </location>
</feature>
<dbReference type="PROSITE" id="PS51201">
    <property type="entry name" value="RCK_N"/>
    <property type="match status" value="2"/>
</dbReference>
<keyword evidence="3" id="KW-1003">Cell membrane</keyword>
<feature type="domain" description="RCK N-terminal" evidence="22">
    <location>
        <begin position="865"/>
        <end position="1009"/>
    </location>
</feature>
<dbReference type="GO" id="GO:0050804">
    <property type="term" value="P:modulation of chemical synaptic transmission"/>
    <property type="evidence" value="ECO:0007669"/>
    <property type="project" value="UniProtKB-ARBA"/>
</dbReference>
<evidence type="ECO:0000256" key="8">
    <source>
        <dbReference type="ARBA" id="ARBA00022826"/>
    </source>
</evidence>
<dbReference type="AlphaFoldDB" id="A0AAJ7L5N6"/>
<evidence type="ECO:0000256" key="20">
    <source>
        <dbReference type="SAM" id="MobiDB-lite"/>
    </source>
</evidence>
<dbReference type="FunFam" id="1.10.287.70:FF:000015">
    <property type="entry name" value="Calcium-activated potassium channel subunit alpha-1 isoform X7"/>
    <property type="match status" value="1"/>
</dbReference>
<keyword evidence="15 21" id="KW-0472">Membrane</keyword>
<keyword evidence="12" id="KW-0630">Potassium</keyword>
<feature type="transmembrane region" description="Helical" evidence="21">
    <location>
        <begin position="193"/>
        <end position="212"/>
    </location>
</feature>
<evidence type="ECO:0000256" key="17">
    <source>
        <dbReference type="ARBA" id="ARBA00029579"/>
    </source>
</evidence>
<evidence type="ECO:0000256" key="12">
    <source>
        <dbReference type="ARBA" id="ARBA00022958"/>
    </source>
</evidence>
<dbReference type="Proteomes" id="UP000694867">
    <property type="component" value="Unplaced"/>
</dbReference>
<evidence type="ECO:0000256" key="18">
    <source>
        <dbReference type="ARBA" id="ARBA00031999"/>
    </source>
</evidence>
<evidence type="ECO:0000256" key="2">
    <source>
        <dbReference type="ARBA" id="ARBA00022448"/>
    </source>
</evidence>
<keyword evidence="14" id="KW-0406">Ion transport</keyword>
<dbReference type="GO" id="GO:0034702">
    <property type="term" value="C:monoatomic ion channel complex"/>
    <property type="evidence" value="ECO:0007669"/>
    <property type="project" value="UniProtKB-KW"/>
</dbReference>
<comment type="subcellular location">
    <subcellularLocation>
        <location evidence="1">Cell membrane</location>
        <topology evidence="1">Multi-pass membrane protein</topology>
    </subcellularLocation>
</comment>
<keyword evidence="13 21" id="KW-1133">Transmembrane helix</keyword>
<gene>
    <name evidence="24" type="primary">LOC100898947</name>
</gene>
<reference evidence="24" key="1">
    <citation type="submission" date="2025-08" db="UniProtKB">
        <authorList>
            <consortium name="RefSeq"/>
        </authorList>
    </citation>
    <scope>IDENTIFICATION</scope>
</reference>
<keyword evidence="2" id="KW-0813">Transport</keyword>
<keyword evidence="11" id="KW-0851">Voltage-gated channel</keyword>
<dbReference type="GO" id="GO:0009410">
    <property type="term" value="P:response to xenobiotic stimulus"/>
    <property type="evidence" value="ECO:0007669"/>
    <property type="project" value="UniProtKB-ARBA"/>
</dbReference>
<evidence type="ECO:0000313" key="24">
    <source>
        <dbReference type="RefSeq" id="XP_018496575.1"/>
    </source>
</evidence>
<dbReference type="Gene3D" id="3.40.50.720">
    <property type="entry name" value="NAD(P)-binding Rossmann-like Domain"/>
    <property type="match status" value="2"/>
</dbReference>
<evidence type="ECO:0000313" key="23">
    <source>
        <dbReference type="Proteomes" id="UP000694867"/>
    </source>
</evidence>
<evidence type="ECO:0000256" key="5">
    <source>
        <dbReference type="ARBA" id="ARBA00022553"/>
    </source>
</evidence>
<evidence type="ECO:0000256" key="14">
    <source>
        <dbReference type="ARBA" id="ARBA00023065"/>
    </source>
</evidence>
<evidence type="ECO:0000256" key="11">
    <source>
        <dbReference type="ARBA" id="ARBA00022882"/>
    </source>
</evidence>
<protein>
    <recommendedName>
        <fullName evidence="17">BK channel</fullName>
    </recommendedName>
    <alternativeName>
        <fullName evidence="18">Maxi K channel</fullName>
    </alternativeName>
</protein>
<feature type="domain" description="RCK N-terminal" evidence="22">
    <location>
        <begin position="383"/>
        <end position="526"/>
    </location>
</feature>
<sequence>MHQLRALPSSPQTEEELTQVEPSQEEILTTALSTDLTDTTTTISSQEECLKTRKWYCFLLSSIFTFLAGLFIILIWRALAFLCCSRKRKAVAGKAAQAKAAAAAAQAAADGAPGVQNQGAQRKAPGEGGTEIGLMTEAKDWAGGLISGQTTTGRILVVLVFLLSIASLIIYFIDASSDGVEKCQPWAENTTQQIDLALNIFFMVYFFIRFIAASDKLWFMLELYSFVDYFTIPPSFVSIYLDRTWIGLRFLRALRLMSVPDILQYLNVLKTSSSIRLAQLVSIVISVWLTAAGIIHLLENSGDPLDFKNPNKLTYWECVYFLIVTMSTVGYGDLYCQTTLGRAFIVLFILVGLAVFASCIPEIIELLGSRAKYSGEFLRERGKRHIVVCGHITYESVSHFLKDFLHEDREDVDVEVVFLHRKPPDLELEGLIKRHFTTVEFFQGSVMNPLDLQRVKVHEADACLVLANKYCQDPDAEDAANIMRVISIKNYSDDIRVIIQLMQYHNKAYLLNIPSWNWKRGDDVICVSELKLGFIAQSCLAPGFSTMMANLFAMRSYKTSPDMPAWQNDYLCGTGMEMYTESLAASFTGMTFPQAAELCFVKLKLLLLAIEVTSDDSESKININPKKKVKITMNTQGFFIAQSADEVKRAWFYCKHCHEDIKDEKLIKKCKCKNPAAVGVGLFKKGVRAVQAVSRANETAGVIAPTFTPPDVPKRVKLRASQPQLLNNNESGRLPTPPQSKPPKSSNKLVSAAASIKEQQANNQALLSPPNYGSDGGRNNSNDMFAGLHLAYEVKKLMPTNRPPSGAPSSGNEKPFPVGLSDDQAKDFEKTEMKYDSTGMFHWCSARPIEDCILDRNQAAMTVLNGHVVVCLFADADSPLIGLRNLVMPLRASNFHYHELKHVVIVGNVDYLRREWKMLQNLPKISVLNGSPLSRADLRAVNINLCDMCVILSAKIPSSDDPTLADKEAILASLNIKAMTFDDTIGVLSLNSTTMAPGHSSSPLGSPIIMQRRGSVYGANVPLITELVNDTNVQFLDQDDDDDPDTELYLTQPFACGTAFAVSVLDSLMSTTYFNANALTLIRSLITGGATPELELILAEGAGLRGGYSTPDSLSNRDRCRVGQISLYDGPLAQFGEGGKYGELFVASLRSYGMLCIGLYRFRDTSNSGEGSTKRYVITNPPAEFLLLPTDMVFVLLQFDPGLEYKPNRGPANSTIQSVNVNNAGGIDILDNPLVPNILSSVNSAPNNNILGPGLC</sequence>
<dbReference type="FunFam" id="3.40.50.720:FF:000005">
    <property type="entry name" value="calcium-activated potassium channel subunit alpha-1 isoform X6"/>
    <property type="match status" value="1"/>
</dbReference>
<dbReference type="SUPFAM" id="SSF81324">
    <property type="entry name" value="Voltage-gated potassium channels"/>
    <property type="match status" value="1"/>
</dbReference>
<dbReference type="Gene3D" id="1.10.287.70">
    <property type="match status" value="1"/>
</dbReference>
<feature type="transmembrane region" description="Helical" evidence="21">
    <location>
        <begin position="277"/>
        <end position="298"/>
    </location>
</feature>
<keyword evidence="16 24" id="KW-0407">Ion channel</keyword>
<feature type="region of interest" description="Disordered" evidence="20">
    <location>
        <begin position="724"/>
        <end position="752"/>
    </location>
</feature>
<dbReference type="PANTHER" id="PTHR10027:SF33">
    <property type="entry name" value="CALCIUM-ACTIVATED POTASSIUM CHANNEL SUBUNIT ALPHA-1-RELATED"/>
    <property type="match status" value="1"/>
</dbReference>
<dbReference type="PRINTS" id="PR01449">
    <property type="entry name" value="BKCHANNELA"/>
</dbReference>
<proteinExistence type="inferred from homology"/>
<dbReference type="KEGG" id="goe:100898947"/>
<evidence type="ECO:0000256" key="21">
    <source>
        <dbReference type="SAM" id="Phobius"/>
    </source>
</evidence>